<evidence type="ECO:0000256" key="2">
    <source>
        <dbReference type="ARBA" id="ARBA00022723"/>
    </source>
</evidence>
<name>A0ABT6FHJ7_9BACT</name>
<comment type="similarity">
    <text evidence="1">Belongs to the sulfatase family.</text>
</comment>
<keyword evidence="4" id="KW-0106">Calcium</keyword>
<dbReference type="PANTHER" id="PTHR10342">
    <property type="entry name" value="ARYLSULFATASE"/>
    <property type="match status" value="1"/>
</dbReference>
<feature type="domain" description="Sulfatase N-terminal" evidence="6">
    <location>
        <begin position="29"/>
        <end position="354"/>
    </location>
</feature>
<evidence type="ECO:0000256" key="4">
    <source>
        <dbReference type="ARBA" id="ARBA00022837"/>
    </source>
</evidence>
<evidence type="ECO:0000313" key="7">
    <source>
        <dbReference type="EMBL" id="MDG3006865.1"/>
    </source>
</evidence>
<dbReference type="Proteomes" id="UP001216907">
    <property type="component" value="Unassembled WGS sequence"/>
</dbReference>
<organism evidence="7 8">
    <name type="scientific">Paludisphaera mucosa</name>
    <dbReference type="NCBI Taxonomy" id="3030827"/>
    <lineage>
        <taxon>Bacteria</taxon>
        <taxon>Pseudomonadati</taxon>
        <taxon>Planctomycetota</taxon>
        <taxon>Planctomycetia</taxon>
        <taxon>Isosphaerales</taxon>
        <taxon>Isosphaeraceae</taxon>
        <taxon>Paludisphaera</taxon>
    </lineage>
</organism>
<dbReference type="PANTHER" id="PTHR10342:SF274">
    <property type="entry name" value="ARYLSULFATASE B"/>
    <property type="match status" value="1"/>
</dbReference>
<dbReference type="InterPro" id="IPR047115">
    <property type="entry name" value="ARSB"/>
</dbReference>
<dbReference type="Gene3D" id="3.40.720.10">
    <property type="entry name" value="Alkaline Phosphatase, subunit A"/>
    <property type="match status" value="1"/>
</dbReference>
<gene>
    <name evidence="7" type="ORF">PZE19_24095</name>
</gene>
<dbReference type="RefSeq" id="WP_277863156.1">
    <property type="nucleotide sequence ID" value="NZ_JARRAG010000002.1"/>
</dbReference>
<keyword evidence="3" id="KW-0378">Hydrolase</keyword>
<reference evidence="7 8" key="1">
    <citation type="submission" date="2023-03" db="EMBL/GenBank/DDBJ databases">
        <title>Paludisphaera mucosa sp. nov. a novel planctomycete from northern fen.</title>
        <authorList>
            <person name="Ivanova A."/>
        </authorList>
    </citation>
    <scope>NUCLEOTIDE SEQUENCE [LARGE SCALE GENOMIC DNA]</scope>
    <source>
        <strain evidence="7 8">Pla2</strain>
    </source>
</reference>
<dbReference type="InterPro" id="IPR024607">
    <property type="entry name" value="Sulfatase_CS"/>
</dbReference>
<evidence type="ECO:0000256" key="3">
    <source>
        <dbReference type="ARBA" id="ARBA00022801"/>
    </source>
</evidence>
<protein>
    <submittedName>
        <fullName evidence="7">Arylsulfatase</fullName>
    </submittedName>
</protein>
<keyword evidence="2" id="KW-0479">Metal-binding</keyword>
<proteinExistence type="inferred from homology"/>
<evidence type="ECO:0000256" key="5">
    <source>
        <dbReference type="ARBA" id="ARBA00023180"/>
    </source>
</evidence>
<dbReference type="SUPFAM" id="SSF53649">
    <property type="entry name" value="Alkaline phosphatase-like"/>
    <property type="match status" value="1"/>
</dbReference>
<dbReference type="CDD" id="cd16029">
    <property type="entry name" value="4-S"/>
    <property type="match status" value="1"/>
</dbReference>
<evidence type="ECO:0000256" key="1">
    <source>
        <dbReference type="ARBA" id="ARBA00008779"/>
    </source>
</evidence>
<accession>A0ABT6FHJ7</accession>
<evidence type="ECO:0000313" key="8">
    <source>
        <dbReference type="Proteomes" id="UP001216907"/>
    </source>
</evidence>
<sequence>MRPDRTRTLILGLAAILATAADARCEERPNIVVILADDLGNADLGYRGSPIRTPNIDGLAKGGVRLESYYGLPLCTPARAALLTGRYPMRQGLQTLVIFPSHKYGLPTDETTLPQALKEAGYQTAMVGKWHLGHADRKYWPQNRGFDHFYGNLVGEVDYFTKERGGVIDWQRNGTFLREEGYYTDLIGAEAVGLIENHDAAKPLFLYVASLAAHAPYQAPREAIDAYKDVFPDDQKRTYAAMITSMDAMIGRIVSALDKKGMRENTVIFFTTDNGGATSSLFATGARSREEREHEIGAKPPCSNAPFRGGKGTLHEGGVRLPAIVNWPARLKPAVVDAPLHHVDLMPTLLAIAGAKGDPAKPFDGRDASDALAEGKPSPHEDILINVEVFRGAIRKGDWKLIKVATLPGKTELFDVAKDPGETHNLAAERPDVVKDLEARLLAYAKEQKMSEWLKSQVDYLGFQSGTVLDPDYDIDGGLPTEKPALPPK</sequence>
<dbReference type="InterPro" id="IPR017850">
    <property type="entry name" value="Alkaline_phosphatase_core_sf"/>
</dbReference>
<evidence type="ECO:0000259" key="6">
    <source>
        <dbReference type="Pfam" id="PF00884"/>
    </source>
</evidence>
<keyword evidence="8" id="KW-1185">Reference proteome</keyword>
<dbReference type="PROSITE" id="PS00149">
    <property type="entry name" value="SULFATASE_2"/>
    <property type="match status" value="1"/>
</dbReference>
<keyword evidence="5" id="KW-0325">Glycoprotein</keyword>
<dbReference type="Pfam" id="PF00884">
    <property type="entry name" value="Sulfatase"/>
    <property type="match status" value="1"/>
</dbReference>
<dbReference type="InterPro" id="IPR000917">
    <property type="entry name" value="Sulfatase_N"/>
</dbReference>
<comment type="caution">
    <text evidence="7">The sequence shown here is derived from an EMBL/GenBank/DDBJ whole genome shotgun (WGS) entry which is preliminary data.</text>
</comment>
<dbReference type="PROSITE" id="PS00523">
    <property type="entry name" value="SULFATASE_1"/>
    <property type="match status" value="1"/>
</dbReference>
<dbReference type="Gene3D" id="3.30.1120.10">
    <property type="match status" value="1"/>
</dbReference>
<dbReference type="EMBL" id="JARRAG010000002">
    <property type="protein sequence ID" value="MDG3006865.1"/>
    <property type="molecule type" value="Genomic_DNA"/>
</dbReference>